<protein>
    <submittedName>
        <fullName evidence="1">Uncharacterized protein</fullName>
    </submittedName>
</protein>
<name>A0ACD1HN71_9EURO</name>
<evidence type="ECO:0000313" key="2">
    <source>
        <dbReference type="Proteomes" id="UP000249661"/>
    </source>
</evidence>
<accession>A0ACD1HN71</accession>
<reference evidence="1" key="1">
    <citation type="submission" date="2018-02" db="EMBL/GenBank/DDBJ databases">
        <title>The genomes of Aspergillus section Nigri reveals drivers in fungal speciation.</title>
        <authorList>
            <consortium name="DOE Joint Genome Institute"/>
            <person name="Vesth T.C."/>
            <person name="Nybo J."/>
            <person name="Theobald S."/>
            <person name="Brandl J."/>
            <person name="Frisvad J.C."/>
            <person name="Nielsen K.F."/>
            <person name="Lyhne E.K."/>
            <person name="Kogle M.E."/>
            <person name="Kuo A."/>
            <person name="Riley R."/>
            <person name="Clum A."/>
            <person name="Nolan M."/>
            <person name="Lipzen A."/>
            <person name="Salamov A."/>
            <person name="Henrissat B."/>
            <person name="Wiebenga A."/>
            <person name="De vries R.P."/>
            <person name="Grigoriev I.V."/>
            <person name="Mortensen U.H."/>
            <person name="Andersen M.R."/>
            <person name="Baker S.E."/>
        </authorList>
    </citation>
    <scope>NUCLEOTIDE SEQUENCE</scope>
    <source>
        <strain evidence="1">CBS 121060</strain>
    </source>
</reference>
<organism evidence="1 2">
    <name type="scientific">Aspergillus aculeatinus CBS 121060</name>
    <dbReference type="NCBI Taxonomy" id="1448322"/>
    <lineage>
        <taxon>Eukaryota</taxon>
        <taxon>Fungi</taxon>
        <taxon>Dikarya</taxon>
        <taxon>Ascomycota</taxon>
        <taxon>Pezizomycotina</taxon>
        <taxon>Eurotiomycetes</taxon>
        <taxon>Eurotiomycetidae</taxon>
        <taxon>Eurotiales</taxon>
        <taxon>Aspergillaceae</taxon>
        <taxon>Aspergillus</taxon>
        <taxon>Aspergillus subgen. Circumdati</taxon>
    </lineage>
</organism>
<proteinExistence type="predicted"/>
<dbReference type="EMBL" id="KZ824934">
    <property type="protein sequence ID" value="RAH74860.1"/>
    <property type="molecule type" value="Genomic_DNA"/>
</dbReference>
<keyword evidence="2" id="KW-1185">Reference proteome</keyword>
<evidence type="ECO:0000313" key="1">
    <source>
        <dbReference type="EMBL" id="RAH74860.1"/>
    </source>
</evidence>
<gene>
    <name evidence="1" type="ORF">BO66DRAFT_68170</name>
</gene>
<sequence>MAKKGGKSKNKSKSKGGAAAAKKVADTPAAVVPEQEVEETVTKSDAEPETVVTDAGAAVTADATTALPDTVAQGITTAPPADLAQEASTADDASLPKADEPATDVVTEEEPVTVAGLTTTTLPERPKDTAVEPESHDHQAKRPYESSLFHKEEDHKPPKIPKVEEDLDATTSANAVEPVGQEAVGAAAIPADETIVQPQMVPGLGTDPSDNVDQLEAPELSKETAAPVEGAATIPDAAKPATEDAVVDKAVPETVAPVSAAPVTDAAAQPEIIDASEAPATEKLDAPTDVAQTDVAQTDVAPTDVKPETLDEAAGETSKEEAAPIEPLTTAAAAEPAIVVPSSITDADTKATDAAVKSAAESAPAAEAQEPLQAAEEKADTAPAEAAEDKLDAAKAKAPEETTAASKVEEPQPQTTDSQPASAAKDAQKTDEVPSSEIKSEPQETPAVQDTQTAGATEGTTGAQEPESKSAADQGKDTAKLAANRAQESAKSEAAKGNAEKRKTGLWSWLKRKVKGDKN</sequence>
<dbReference type="Proteomes" id="UP000249661">
    <property type="component" value="Unassembled WGS sequence"/>
</dbReference>